<dbReference type="EMBL" id="CP044066">
    <property type="protein sequence ID" value="QET04040.1"/>
    <property type="molecule type" value="Genomic_DNA"/>
</dbReference>
<dbReference type="OrthoDB" id="8966325at2"/>
<keyword evidence="2" id="KW-0614">Plasmid</keyword>
<evidence type="ECO:0000313" key="2">
    <source>
        <dbReference type="EMBL" id="QET04040.1"/>
    </source>
</evidence>
<reference evidence="2 3" key="1">
    <citation type="submission" date="2019-09" db="EMBL/GenBank/DDBJ databases">
        <title>FDA dAtabase for Regulatory Grade micrObial Sequences (FDA-ARGOS): Supporting development and validation of Infectious Disease Dx tests.</title>
        <authorList>
            <person name="Sciortino C."/>
            <person name="Tallon L."/>
            <person name="Sadzewicz L."/>
            <person name="Vavikolanu K."/>
            <person name="Mehta A."/>
            <person name="Aluvathingal J."/>
            <person name="Nadendla S."/>
            <person name="Nandy P."/>
            <person name="Geyer C."/>
            <person name="Yan Y."/>
            <person name="Sichtig H."/>
        </authorList>
    </citation>
    <scope>NUCLEOTIDE SEQUENCE [LARGE SCALE GENOMIC DNA]</scope>
    <source>
        <strain evidence="2 3">FDAARGOS_664</strain>
        <plasmid evidence="2 3">unnamed1</plasmid>
    </source>
</reference>
<geneLocation type="plasmid" evidence="2">
    <name>unnamed1</name>
</geneLocation>
<name>A0A5P2HAB7_9BURK</name>
<feature type="compositionally biased region" description="Basic and acidic residues" evidence="1">
    <location>
        <begin position="333"/>
        <end position="352"/>
    </location>
</feature>
<sequence length="358" mass="39597">MDALIDPACGLLTNPANSATAQASRRDMALIRAACTSAALPPPGPSPVSGHWRSGNGVISCGTLRIFSENFDTNPADHIKAGIVQWVCNTLNAAQPSRALAVQRDCGPESIYSPPLHLVNHLAALIAADLLGQATDDDRLLVSIRLVELLVRANTHPRCPPPPDEARGGRARAPRLRELRHRHLPRAHKSARHELTMPKDDRYFGKTIDEHYDAGSCWLCGKSVEYSLGYHTPTGAHWDCVSALRSQLEDLATDRRTVPYLARANGGHYIHTVDPRTARSLCGHTPKDTARRMRSRGRWIEVRDVPRGYRRCPHCERLASANGAVEYESADATSRHDVKNTETDRDTRTRDLFEEESP</sequence>
<evidence type="ECO:0000256" key="1">
    <source>
        <dbReference type="SAM" id="MobiDB-lite"/>
    </source>
</evidence>
<feature type="region of interest" description="Disordered" evidence="1">
    <location>
        <begin position="327"/>
        <end position="358"/>
    </location>
</feature>
<dbReference type="RefSeq" id="WP_150374103.1">
    <property type="nucleotide sequence ID" value="NZ_CP044066.1"/>
</dbReference>
<accession>A0A5P2HAB7</accession>
<dbReference type="AlphaFoldDB" id="A0A5P2HAB7"/>
<evidence type="ECO:0000313" key="3">
    <source>
        <dbReference type="Proteomes" id="UP000322822"/>
    </source>
</evidence>
<organism evidence="2 3">
    <name type="scientific">Cupriavidus pauculus</name>
    <dbReference type="NCBI Taxonomy" id="82633"/>
    <lineage>
        <taxon>Bacteria</taxon>
        <taxon>Pseudomonadati</taxon>
        <taxon>Pseudomonadota</taxon>
        <taxon>Betaproteobacteria</taxon>
        <taxon>Burkholderiales</taxon>
        <taxon>Burkholderiaceae</taxon>
        <taxon>Cupriavidus</taxon>
    </lineage>
</organism>
<protein>
    <submittedName>
        <fullName evidence="2">Uncharacterized protein</fullName>
    </submittedName>
</protein>
<gene>
    <name evidence="2" type="ORF">FOB72_17975</name>
</gene>
<proteinExistence type="predicted"/>
<dbReference type="Proteomes" id="UP000322822">
    <property type="component" value="Plasmid unnamed1"/>
</dbReference>